<dbReference type="Gene3D" id="3.40.50.450">
    <property type="match status" value="1"/>
</dbReference>
<dbReference type="SUPFAM" id="SSF102405">
    <property type="entry name" value="MCP/YpsA-like"/>
    <property type="match status" value="1"/>
</dbReference>
<comment type="caution">
    <text evidence="1">The sequence shown here is derived from an EMBL/GenBank/DDBJ whole genome shotgun (WGS) entry which is preliminary data.</text>
</comment>
<gene>
    <name evidence="1" type="ORF">IAD42_05940</name>
</gene>
<evidence type="ECO:0000313" key="1">
    <source>
        <dbReference type="EMBL" id="HIS97500.1"/>
    </source>
</evidence>
<reference evidence="1" key="2">
    <citation type="journal article" date="2021" name="PeerJ">
        <title>Extensive microbial diversity within the chicken gut microbiome revealed by metagenomics and culture.</title>
        <authorList>
            <person name="Gilroy R."/>
            <person name="Ravi A."/>
            <person name="Getino M."/>
            <person name="Pursley I."/>
            <person name="Horton D.L."/>
            <person name="Alikhan N.F."/>
            <person name="Baker D."/>
            <person name="Gharbi K."/>
            <person name="Hall N."/>
            <person name="Watson M."/>
            <person name="Adriaenssens E.M."/>
            <person name="Foster-Nyarko E."/>
            <person name="Jarju S."/>
            <person name="Secka A."/>
            <person name="Antonio M."/>
            <person name="Oren A."/>
            <person name="Chaudhuri R.R."/>
            <person name="La Ragione R."/>
            <person name="Hildebrand F."/>
            <person name="Pallen M.J."/>
        </authorList>
    </citation>
    <scope>NUCLEOTIDE SEQUENCE</scope>
    <source>
        <strain evidence="1">ChiHecec3B27-6122</strain>
    </source>
</reference>
<dbReference type="Pfam" id="PF06908">
    <property type="entry name" value="YpsA"/>
    <property type="match status" value="1"/>
</dbReference>
<dbReference type="InterPro" id="IPR010697">
    <property type="entry name" value="YspA"/>
</dbReference>
<dbReference type="PANTHER" id="PTHR38440">
    <property type="entry name" value="UPF0398 PROTEIN YPSA"/>
    <property type="match status" value="1"/>
</dbReference>
<dbReference type="EMBL" id="DVJS01000145">
    <property type="protein sequence ID" value="HIS97500.1"/>
    <property type="molecule type" value="Genomic_DNA"/>
</dbReference>
<dbReference type="PANTHER" id="PTHR38440:SF1">
    <property type="entry name" value="UPF0398 PROTEIN SPR0331"/>
    <property type="match status" value="1"/>
</dbReference>
<proteinExistence type="predicted"/>
<dbReference type="AlphaFoldDB" id="A0A9D1G545"/>
<evidence type="ECO:0000313" key="2">
    <source>
        <dbReference type="Proteomes" id="UP000886876"/>
    </source>
</evidence>
<protein>
    <submittedName>
        <fullName evidence="1">DUF1273 family protein</fullName>
    </submittedName>
</protein>
<accession>A0A9D1G545</accession>
<dbReference type="Proteomes" id="UP000886876">
    <property type="component" value="Unassembled WGS sequence"/>
</dbReference>
<reference evidence="1" key="1">
    <citation type="submission" date="2020-10" db="EMBL/GenBank/DDBJ databases">
        <authorList>
            <person name="Gilroy R."/>
        </authorList>
    </citation>
    <scope>NUCLEOTIDE SEQUENCE</scope>
    <source>
        <strain evidence="1">ChiHecec3B27-6122</strain>
    </source>
</reference>
<sequence length="166" mass="18412">MTDREQTCCFTGHRSSKLPWGSNEKDPRCLRLKAEISSAISELCRLGVRHFICGMALGCDTYFAEAVIALRVDHPDITLEAAIPFDGQDRGWNAENSARYGRILSSCDKVTLVSHDYSPGCMQRRNEYMVDNSAHIIAVFDGSAGGTLNTLRYAVRSGIDIHEIEP</sequence>
<name>A0A9D1G545_9FIRM</name>
<organism evidence="1 2">
    <name type="scientific">Candidatus Scatomorpha pullistercoris</name>
    <dbReference type="NCBI Taxonomy" id="2840929"/>
    <lineage>
        <taxon>Bacteria</taxon>
        <taxon>Bacillati</taxon>
        <taxon>Bacillota</taxon>
        <taxon>Clostridia</taxon>
        <taxon>Eubacteriales</taxon>
        <taxon>Candidatus Scatomorpha</taxon>
    </lineage>
</organism>